<dbReference type="EMBL" id="PQXL01000163">
    <property type="protein sequence ID" value="THV50145.1"/>
    <property type="molecule type" value="Genomic_DNA"/>
</dbReference>
<reference evidence="3 4" key="1">
    <citation type="submission" date="2017-12" db="EMBL/GenBank/DDBJ databases">
        <title>Comparative genomics of Botrytis spp.</title>
        <authorList>
            <person name="Valero-Jimenez C.A."/>
            <person name="Tapia P."/>
            <person name="Veloso J."/>
            <person name="Silva-Moreno E."/>
            <person name="Staats M."/>
            <person name="Valdes J.H."/>
            <person name="Van Kan J.A.L."/>
        </authorList>
    </citation>
    <scope>NUCLEOTIDE SEQUENCE [LARGE SCALE GENOMIC DNA]</scope>
    <source>
        <strain evidence="3 4">MUCL435</strain>
    </source>
</reference>
<evidence type="ECO:0000256" key="2">
    <source>
        <dbReference type="SAM" id="SignalP"/>
    </source>
</evidence>
<sequence length="276" mass="30269">MISTHLTKIIILFILIAFAPMTVIGSSGPQESPKSVSIFTTSIKTILVFERPSGFFKDKSAQLATYTTSTQIAGSTYTGIFAGCCFLLSTEPGTCQDNPACRPAYVTKTVSYYLKNGGPEAPSKTDPPSIVGNPTKKPAPSSSAGNGMTRVLGMEDQEKTGARQDVVPPIQPEQAVLTFVPFFHPARVPPLGHLRPQPIPKFCLVAAFGVMEFQEHARLNSPASHKRELQQRQLQYRLQALPYPQLQTIVQAQVIVQDGGAWSWKPPYCARWLYWG</sequence>
<dbReference type="Proteomes" id="UP000308671">
    <property type="component" value="Unassembled WGS sequence"/>
</dbReference>
<comment type="caution">
    <text evidence="3">The sequence shown here is derived from an EMBL/GenBank/DDBJ whole genome shotgun (WGS) entry which is preliminary data.</text>
</comment>
<dbReference type="OrthoDB" id="3553409at2759"/>
<name>A0A4S8R284_9HELO</name>
<proteinExistence type="predicted"/>
<evidence type="ECO:0000313" key="4">
    <source>
        <dbReference type="Proteomes" id="UP000308671"/>
    </source>
</evidence>
<keyword evidence="2" id="KW-0732">Signal</keyword>
<evidence type="ECO:0000313" key="3">
    <source>
        <dbReference type="EMBL" id="THV50145.1"/>
    </source>
</evidence>
<dbReference type="AlphaFoldDB" id="A0A4S8R284"/>
<feature type="region of interest" description="Disordered" evidence="1">
    <location>
        <begin position="117"/>
        <end position="149"/>
    </location>
</feature>
<feature type="signal peptide" evidence="2">
    <location>
        <begin position="1"/>
        <end position="25"/>
    </location>
</feature>
<organism evidence="3 4">
    <name type="scientific">Botrytis galanthina</name>
    <dbReference type="NCBI Taxonomy" id="278940"/>
    <lineage>
        <taxon>Eukaryota</taxon>
        <taxon>Fungi</taxon>
        <taxon>Dikarya</taxon>
        <taxon>Ascomycota</taxon>
        <taxon>Pezizomycotina</taxon>
        <taxon>Leotiomycetes</taxon>
        <taxon>Helotiales</taxon>
        <taxon>Sclerotiniaceae</taxon>
        <taxon>Botrytis</taxon>
    </lineage>
</organism>
<gene>
    <name evidence="3" type="ORF">BGAL_0163g00130</name>
</gene>
<accession>A0A4S8R284</accession>
<feature type="chain" id="PRO_5020517378" evidence="2">
    <location>
        <begin position="26"/>
        <end position="276"/>
    </location>
</feature>
<keyword evidence="4" id="KW-1185">Reference proteome</keyword>
<protein>
    <submittedName>
        <fullName evidence="3">Uncharacterized protein</fullName>
    </submittedName>
</protein>
<evidence type="ECO:0000256" key="1">
    <source>
        <dbReference type="SAM" id="MobiDB-lite"/>
    </source>
</evidence>